<evidence type="ECO:0000313" key="13">
    <source>
        <dbReference type="EMBL" id="CAG7611140.1"/>
    </source>
</evidence>
<dbReference type="FunFam" id="3.40.50.720:FF:000009">
    <property type="entry name" value="Fatty oxidation complex, alpha subunit"/>
    <property type="match status" value="1"/>
</dbReference>
<evidence type="ECO:0000256" key="3">
    <source>
        <dbReference type="ARBA" id="ARBA00007005"/>
    </source>
</evidence>
<accession>A0A916JYN0</accession>
<gene>
    <name evidence="13" type="primary">fadB</name>
    <name evidence="13" type="ORF">LEUCIP111803_01398</name>
</gene>
<dbReference type="PANTHER" id="PTHR43612:SF3">
    <property type="entry name" value="TRIFUNCTIONAL ENZYME SUBUNIT ALPHA, MITOCHONDRIAL"/>
    <property type="match status" value="1"/>
</dbReference>
<dbReference type="EMBL" id="CAJVAP010000013">
    <property type="protein sequence ID" value="CAG7611140.1"/>
    <property type="molecule type" value="Genomic_DNA"/>
</dbReference>
<dbReference type="RefSeq" id="WP_218115014.1">
    <property type="nucleotide sequence ID" value="NZ_CAJVAP010000013.1"/>
</dbReference>
<evidence type="ECO:0000256" key="8">
    <source>
        <dbReference type="ARBA" id="ARBA00023098"/>
    </source>
</evidence>
<evidence type="ECO:0000313" key="14">
    <source>
        <dbReference type="Proteomes" id="UP000693892"/>
    </source>
</evidence>
<keyword evidence="10" id="KW-0511">Multifunctional enzyme</keyword>
<keyword evidence="7" id="KW-0560">Oxidoreductase</keyword>
<comment type="caution">
    <text evidence="13">The sequence shown here is derived from an EMBL/GenBank/DDBJ whole genome shotgun (WGS) entry which is preliminary data.</text>
</comment>
<dbReference type="PANTHER" id="PTHR43612">
    <property type="entry name" value="TRIFUNCTIONAL ENZYME SUBUNIT ALPHA"/>
    <property type="match status" value="1"/>
</dbReference>
<dbReference type="InterPro" id="IPR001753">
    <property type="entry name" value="Enoyl-CoA_hydra/iso"/>
</dbReference>
<comment type="similarity">
    <text evidence="4">Belongs to the 3-hydroxyacyl-CoA dehydrogenase family.</text>
</comment>
<dbReference type="GO" id="GO:0070403">
    <property type="term" value="F:NAD+ binding"/>
    <property type="evidence" value="ECO:0007669"/>
    <property type="project" value="InterPro"/>
</dbReference>
<evidence type="ECO:0000256" key="10">
    <source>
        <dbReference type="ARBA" id="ARBA00023268"/>
    </source>
</evidence>
<dbReference type="InterPro" id="IPR006108">
    <property type="entry name" value="3HC_DH_C"/>
</dbReference>
<dbReference type="Pfam" id="PF02737">
    <property type="entry name" value="3HCDH_N"/>
    <property type="match status" value="1"/>
</dbReference>
<reference evidence="13" key="1">
    <citation type="submission" date="2021-06" db="EMBL/GenBank/DDBJ databases">
        <authorList>
            <person name="Criscuolo A."/>
        </authorList>
    </citation>
    <scope>NUCLEOTIDE SEQUENCE</scope>
    <source>
        <strain evidence="13">CIP111803</strain>
    </source>
</reference>
<keyword evidence="8" id="KW-0443">Lipid metabolism</keyword>
<feature type="domain" description="3-hydroxyacyl-CoA dehydrogenase C-terminal" evidence="11">
    <location>
        <begin position="535"/>
        <end position="623"/>
    </location>
</feature>
<dbReference type="Proteomes" id="UP000693892">
    <property type="component" value="Unassembled WGS sequence"/>
</dbReference>
<evidence type="ECO:0000256" key="2">
    <source>
        <dbReference type="ARBA" id="ARBA00005086"/>
    </source>
</evidence>
<evidence type="ECO:0000256" key="4">
    <source>
        <dbReference type="ARBA" id="ARBA00009463"/>
    </source>
</evidence>
<name>A0A916JYN0_9MICO</name>
<comment type="similarity">
    <text evidence="3">In the central section; belongs to the 3-hydroxyacyl-CoA dehydrogenase family.</text>
</comment>
<dbReference type="GO" id="GO:0006635">
    <property type="term" value="P:fatty acid beta-oxidation"/>
    <property type="evidence" value="ECO:0007669"/>
    <property type="project" value="TreeGrafter"/>
</dbReference>
<dbReference type="InterPro" id="IPR006176">
    <property type="entry name" value="3-OHacyl-CoA_DH_NAD-bd"/>
</dbReference>
<dbReference type="CDD" id="cd06558">
    <property type="entry name" value="crotonase-like"/>
    <property type="match status" value="1"/>
</dbReference>
<evidence type="ECO:0000256" key="7">
    <source>
        <dbReference type="ARBA" id="ARBA00023002"/>
    </source>
</evidence>
<dbReference type="Pfam" id="PF00725">
    <property type="entry name" value="3HCDH"/>
    <property type="match status" value="1"/>
</dbReference>
<evidence type="ECO:0000259" key="12">
    <source>
        <dbReference type="Pfam" id="PF02737"/>
    </source>
</evidence>
<comment type="pathway">
    <text evidence="2">Lipid metabolism; butanoate metabolism.</text>
</comment>
<comment type="pathway">
    <text evidence="1">Lipid metabolism; fatty acid beta-oxidation.</text>
</comment>
<proteinExistence type="inferred from homology"/>
<sequence length="721" mass="76698">MTDYTAIDFTPLLDAAGPASDGGRDTGEVVTHSYVRDVALPSGGVLALITLDNGHDHTRPNTLGPRTLQELGAALDALAARAGSGEIRAVAVTGKPFIFAAGADLSKVSTLANEENARLMAQYGHFVLGKLGKLGVPSFAFVNGLALGGAMEIALNCDYRTLDSSTAALAFPEVFLGLIPGWGGATIVPNLVGIEKAIEIIVSNPLKNNRMLKPKDALDAGLFDVMFGAASFLERSVRWADGVLNGAITVERPNVPGKMERLTKWPIAIKIARDTLKGRIGTAAKSPYLALDLLAAAKDGDIAAGFAREDEALTSLISGDQFHASIYAFDLVQKRAKRPAGAPPKELAQKVQKVGIIGAGLMASQFALLFARKLRVPVLITDIDQARVDKGLDYIRGEIDKMLEKGRLTPDDANQVRALVQGTTDKSLYADCDWVIEAVFEELGVKQQVFAEIEPIIAETAIIATNTSSLSVENIGAKLAHPERLVGFHFFNPVAVMPLIEVVKVPTTNEATLATAMEVAKRLGKSAVITADRPGFVVNRLLAKVFGEAARALDDGTPVAAVERAYAPIGLPMGPFELIDLVGWKVAAHVQDTMVGAFPDRFYASENLHRAADLEQVVEKDKHGKVVDLSKAAKKALILGTSPVAEEEILRRVQEGLANEIKLMLDEGVVAAAEDIDLCMILGAGWPFQAGGATPYLDRVGASERAFGDKFHHPPIAGTHG</sequence>
<dbReference type="Pfam" id="PF00378">
    <property type="entry name" value="ECH_1"/>
    <property type="match status" value="1"/>
</dbReference>
<evidence type="ECO:0000256" key="5">
    <source>
        <dbReference type="ARBA" id="ARBA00022832"/>
    </source>
</evidence>
<evidence type="ECO:0000256" key="6">
    <source>
        <dbReference type="ARBA" id="ARBA00022963"/>
    </source>
</evidence>
<organism evidence="13 14">
    <name type="scientific">Leucobacter soli</name>
    <dbReference type="NCBI Taxonomy" id="2812850"/>
    <lineage>
        <taxon>Bacteria</taxon>
        <taxon>Bacillati</taxon>
        <taxon>Actinomycetota</taxon>
        <taxon>Actinomycetes</taxon>
        <taxon>Micrococcales</taxon>
        <taxon>Microbacteriaceae</taxon>
        <taxon>Leucobacter</taxon>
    </lineage>
</organism>
<keyword evidence="5" id="KW-0276">Fatty acid metabolism</keyword>
<dbReference type="GO" id="GO:0016509">
    <property type="term" value="F:long-chain (3S)-3-hydroxyacyl-CoA dehydrogenase (NAD+) activity"/>
    <property type="evidence" value="ECO:0007669"/>
    <property type="project" value="TreeGrafter"/>
</dbReference>
<protein>
    <submittedName>
        <fullName evidence="13">Fatty acid oxidation complex subunit alpha</fullName>
    </submittedName>
</protein>
<evidence type="ECO:0000256" key="9">
    <source>
        <dbReference type="ARBA" id="ARBA00023239"/>
    </source>
</evidence>
<evidence type="ECO:0000256" key="1">
    <source>
        <dbReference type="ARBA" id="ARBA00005005"/>
    </source>
</evidence>
<dbReference type="GO" id="GO:0004300">
    <property type="term" value="F:enoyl-CoA hydratase activity"/>
    <property type="evidence" value="ECO:0007669"/>
    <property type="project" value="TreeGrafter"/>
</dbReference>
<dbReference type="AlphaFoldDB" id="A0A916JYN0"/>
<evidence type="ECO:0000259" key="11">
    <source>
        <dbReference type="Pfam" id="PF00725"/>
    </source>
</evidence>
<keyword evidence="6" id="KW-0442">Lipid degradation</keyword>
<keyword evidence="14" id="KW-1185">Reference proteome</keyword>
<keyword evidence="9" id="KW-0456">Lyase</keyword>
<dbReference type="InterPro" id="IPR050136">
    <property type="entry name" value="FA_oxidation_alpha_subunit"/>
</dbReference>
<feature type="domain" description="3-hydroxyacyl-CoA dehydrogenase NAD binding" evidence="12">
    <location>
        <begin position="353"/>
        <end position="532"/>
    </location>
</feature>